<keyword evidence="1" id="KW-0812">Transmembrane</keyword>
<feature type="transmembrane region" description="Helical" evidence="1">
    <location>
        <begin position="6"/>
        <end position="25"/>
    </location>
</feature>
<name>A0A1V4AQQ7_9BACT</name>
<dbReference type="STRING" id="1004156.AYP45_14775"/>
<dbReference type="EMBL" id="AYTS01000145">
    <property type="protein sequence ID" value="OOP55455.1"/>
    <property type="molecule type" value="Genomic_DNA"/>
</dbReference>
<keyword evidence="1" id="KW-1133">Transmembrane helix</keyword>
<reference evidence="2 3" key="1">
    <citation type="journal article" date="2017" name="Water Res.">
        <title>Discovery and metagenomic analysis of an anammox bacterial enrichment related to Candidatus "Brocadia caroliniensis" in a full-scale glycerol-fed nitritation-denitritation separate centrate treatment process.</title>
        <authorList>
            <person name="Park H."/>
            <person name="Brotto A.C."/>
            <person name="van Loosdrecht M.C."/>
            <person name="Chandran K."/>
        </authorList>
    </citation>
    <scope>NUCLEOTIDE SEQUENCE [LARGE SCALE GENOMIC DNA]</scope>
    <source>
        <strain evidence="2">26THWARD</strain>
    </source>
</reference>
<sequence>MKNYKIHGWKFCLIYIFGYFIFCGLPESLADEKKKYEPIVHGVMIVSMNIPLLETIGNKVNVDVVIGNERTTNVTTILTITCLTTKQLIGREAETLDGLSSKRIVYSWDTSGLKEDTYTIRAELEKVPGETYVDDNSRQVNIFMIP</sequence>
<dbReference type="AlphaFoldDB" id="A0A1V4AQQ7"/>
<evidence type="ECO:0008006" key="4">
    <source>
        <dbReference type="Google" id="ProtNLM"/>
    </source>
</evidence>
<organism evidence="2 3">
    <name type="scientific">Candidatus Brocadia carolinensis</name>
    <dbReference type="NCBI Taxonomy" id="1004156"/>
    <lineage>
        <taxon>Bacteria</taxon>
        <taxon>Pseudomonadati</taxon>
        <taxon>Planctomycetota</taxon>
        <taxon>Candidatus Brocadiia</taxon>
        <taxon>Candidatus Brocadiales</taxon>
        <taxon>Candidatus Brocadiaceae</taxon>
        <taxon>Candidatus Brocadia</taxon>
    </lineage>
</organism>
<dbReference type="Proteomes" id="UP000189681">
    <property type="component" value="Unassembled WGS sequence"/>
</dbReference>
<keyword evidence="1" id="KW-0472">Membrane</keyword>
<evidence type="ECO:0000256" key="1">
    <source>
        <dbReference type="SAM" id="Phobius"/>
    </source>
</evidence>
<comment type="caution">
    <text evidence="2">The sequence shown here is derived from an EMBL/GenBank/DDBJ whole genome shotgun (WGS) entry which is preliminary data.</text>
</comment>
<proteinExistence type="predicted"/>
<evidence type="ECO:0000313" key="2">
    <source>
        <dbReference type="EMBL" id="OOP55455.1"/>
    </source>
</evidence>
<accession>A0A1V4AQQ7</accession>
<gene>
    <name evidence="2" type="ORF">AYP45_14775</name>
</gene>
<evidence type="ECO:0000313" key="3">
    <source>
        <dbReference type="Proteomes" id="UP000189681"/>
    </source>
</evidence>
<protein>
    <recommendedName>
        <fullName evidence="4">CARDB domain-containing protein</fullName>
    </recommendedName>
</protein>